<keyword evidence="1" id="KW-0472">Membrane</keyword>
<evidence type="ECO:0008006" key="4">
    <source>
        <dbReference type="Google" id="ProtNLM"/>
    </source>
</evidence>
<proteinExistence type="predicted"/>
<keyword evidence="1" id="KW-1133">Transmembrane helix</keyword>
<name>A0BUQ0_PARTE</name>
<keyword evidence="3" id="KW-1185">Reference proteome</keyword>
<protein>
    <recommendedName>
        <fullName evidence="4">Transmembrane protein</fullName>
    </recommendedName>
</protein>
<dbReference type="KEGG" id="ptm:GSPATT00005513001"/>
<evidence type="ECO:0000313" key="3">
    <source>
        <dbReference type="Proteomes" id="UP000000600"/>
    </source>
</evidence>
<gene>
    <name evidence="2" type="ORF">GSPATT00005513001</name>
</gene>
<organism evidence="2 3">
    <name type="scientific">Paramecium tetraurelia</name>
    <dbReference type="NCBI Taxonomy" id="5888"/>
    <lineage>
        <taxon>Eukaryota</taxon>
        <taxon>Sar</taxon>
        <taxon>Alveolata</taxon>
        <taxon>Ciliophora</taxon>
        <taxon>Intramacronucleata</taxon>
        <taxon>Oligohymenophorea</taxon>
        <taxon>Peniculida</taxon>
        <taxon>Parameciidae</taxon>
        <taxon>Paramecium</taxon>
    </lineage>
</organism>
<accession>A0BUQ0</accession>
<dbReference type="AlphaFoldDB" id="A0BUQ0"/>
<dbReference type="RefSeq" id="XP_001429665.1">
    <property type="nucleotide sequence ID" value="XM_001429628.1"/>
</dbReference>
<dbReference type="GeneID" id="5015449"/>
<evidence type="ECO:0000313" key="2">
    <source>
        <dbReference type="EMBL" id="CAK62267.1"/>
    </source>
</evidence>
<dbReference type="EMBL" id="CT868019">
    <property type="protein sequence ID" value="CAK62267.1"/>
    <property type="molecule type" value="Genomic_DNA"/>
</dbReference>
<dbReference type="InParanoid" id="A0BUQ0"/>
<dbReference type="Proteomes" id="UP000000600">
    <property type="component" value="Unassembled WGS sequence"/>
</dbReference>
<keyword evidence="1" id="KW-0812">Transmembrane</keyword>
<reference evidence="2 3" key="1">
    <citation type="journal article" date="2006" name="Nature">
        <title>Global trends of whole-genome duplications revealed by the ciliate Paramecium tetraurelia.</title>
        <authorList>
            <consortium name="Genoscope"/>
            <person name="Aury J.-M."/>
            <person name="Jaillon O."/>
            <person name="Duret L."/>
            <person name="Noel B."/>
            <person name="Jubin C."/>
            <person name="Porcel B.M."/>
            <person name="Segurens B."/>
            <person name="Daubin V."/>
            <person name="Anthouard V."/>
            <person name="Aiach N."/>
            <person name="Arnaiz O."/>
            <person name="Billaut A."/>
            <person name="Beisson J."/>
            <person name="Blanc I."/>
            <person name="Bouhouche K."/>
            <person name="Camara F."/>
            <person name="Duharcourt S."/>
            <person name="Guigo R."/>
            <person name="Gogendeau D."/>
            <person name="Katinka M."/>
            <person name="Keller A.-M."/>
            <person name="Kissmehl R."/>
            <person name="Klotz C."/>
            <person name="Koll F."/>
            <person name="Le Moue A."/>
            <person name="Lepere C."/>
            <person name="Malinsky S."/>
            <person name="Nowacki M."/>
            <person name="Nowak J.K."/>
            <person name="Plattner H."/>
            <person name="Poulain J."/>
            <person name="Ruiz F."/>
            <person name="Serrano V."/>
            <person name="Zagulski M."/>
            <person name="Dessen P."/>
            <person name="Betermier M."/>
            <person name="Weissenbach J."/>
            <person name="Scarpelli C."/>
            <person name="Schachter V."/>
            <person name="Sperling L."/>
            <person name="Meyer E."/>
            <person name="Cohen J."/>
            <person name="Wincker P."/>
        </authorList>
    </citation>
    <scope>NUCLEOTIDE SEQUENCE [LARGE SCALE GENOMIC DNA]</scope>
    <source>
        <strain evidence="2 3">Stock d4-2</strain>
    </source>
</reference>
<evidence type="ECO:0000256" key="1">
    <source>
        <dbReference type="SAM" id="Phobius"/>
    </source>
</evidence>
<sequence>MTKSTKKDILFNYGSLFILLISVVQLVIMRLQNKQKGLRLKNLDQPQKLMDKVKVYFKFQIQISCKKGIYELESKPQLWKNKIRIE</sequence>
<feature type="transmembrane region" description="Helical" evidence="1">
    <location>
        <begin position="12"/>
        <end position="31"/>
    </location>
</feature>
<dbReference type="HOGENOM" id="CLU_2502763_0_0_1"/>